<evidence type="ECO:0000256" key="11">
    <source>
        <dbReference type="RuleBase" id="RU363038"/>
    </source>
</evidence>
<evidence type="ECO:0000256" key="7">
    <source>
        <dbReference type="ARBA" id="ARBA00022917"/>
    </source>
</evidence>
<keyword evidence="7 10" id="KW-0648">Protein biosynthesis</keyword>
<evidence type="ECO:0000256" key="8">
    <source>
        <dbReference type="ARBA" id="ARBA00023146"/>
    </source>
</evidence>
<comment type="catalytic activity">
    <reaction evidence="9 10">
        <text>tRNA(Arg) + L-arginine + ATP = L-arginyl-tRNA(Arg) + AMP + diphosphate</text>
        <dbReference type="Rhea" id="RHEA:20301"/>
        <dbReference type="Rhea" id="RHEA-COMP:9658"/>
        <dbReference type="Rhea" id="RHEA-COMP:9673"/>
        <dbReference type="ChEBI" id="CHEBI:30616"/>
        <dbReference type="ChEBI" id="CHEBI:32682"/>
        <dbReference type="ChEBI" id="CHEBI:33019"/>
        <dbReference type="ChEBI" id="CHEBI:78442"/>
        <dbReference type="ChEBI" id="CHEBI:78513"/>
        <dbReference type="ChEBI" id="CHEBI:456215"/>
        <dbReference type="EC" id="6.1.1.19"/>
    </reaction>
</comment>
<dbReference type="FunFam" id="1.10.730.10:FF:000008">
    <property type="entry name" value="Arginine--tRNA ligase"/>
    <property type="match status" value="1"/>
</dbReference>
<evidence type="ECO:0000256" key="4">
    <source>
        <dbReference type="ARBA" id="ARBA00022598"/>
    </source>
</evidence>
<evidence type="ECO:0000259" key="13">
    <source>
        <dbReference type="SMART" id="SM01016"/>
    </source>
</evidence>
<dbReference type="InterPro" id="IPR014729">
    <property type="entry name" value="Rossmann-like_a/b/a_fold"/>
</dbReference>
<dbReference type="SMART" id="SM00836">
    <property type="entry name" value="DALR_1"/>
    <property type="match status" value="1"/>
</dbReference>
<evidence type="ECO:0000256" key="5">
    <source>
        <dbReference type="ARBA" id="ARBA00022741"/>
    </source>
</evidence>
<dbReference type="HAMAP" id="MF_00123">
    <property type="entry name" value="Arg_tRNA_synth"/>
    <property type="match status" value="1"/>
</dbReference>
<dbReference type="Gene3D" id="3.30.1360.70">
    <property type="entry name" value="Arginyl tRNA synthetase N-terminal domain"/>
    <property type="match status" value="1"/>
</dbReference>
<dbReference type="GO" id="GO:0005737">
    <property type="term" value="C:cytoplasm"/>
    <property type="evidence" value="ECO:0007669"/>
    <property type="project" value="UniProtKB-SubCell"/>
</dbReference>
<dbReference type="GO" id="GO:0004814">
    <property type="term" value="F:arginine-tRNA ligase activity"/>
    <property type="evidence" value="ECO:0007669"/>
    <property type="project" value="UniProtKB-UniRule"/>
</dbReference>
<name>A0A286DJS0_9ACTN</name>
<protein>
    <recommendedName>
        <fullName evidence="10">Arginine--tRNA ligase</fullName>
        <ecNumber evidence="10">6.1.1.19</ecNumber>
    </recommendedName>
    <alternativeName>
        <fullName evidence="10">Arginyl-tRNA synthetase</fullName>
        <shortName evidence="10">ArgRS</shortName>
    </alternativeName>
</protein>
<keyword evidence="3 10" id="KW-0963">Cytoplasm</keyword>
<keyword evidence="5 10" id="KW-0547">Nucleotide-binding</keyword>
<dbReference type="InterPro" id="IPR035684">
    <property type="entry name" value="ArgRS_core"/>
</dbReference>
<evidence type="ECO:0000313" key="15">
    <source>
        <dbReference type="Proteomes" id="UP000219072"/>
    </source>
</evidence>
<dbReference type="InterPro" id="IPR009080">
    <property type="entry name" value="tRNAsynth_Ia_anticodon-bd"/>
</dbReference>
<keyword evidence="6 10" id="KW-0067">ATP-binding</keyword>
<dbReference type="InterPro" id="IPR036695">
    <property type="entry name" value="Arg-tRNA-synth_N_sf"/>
</dbReference>
<dbReference type="EMBL" id="OCNE01000001">
    <property type="protein sequence ID" value="SOD59005.1"/>
    <property type="molecule type" value="Genomic_DNA"/>
</dbReference>
<organism evidence="14 15">
    <name type="scientific">Streptomyces zhaozhouensis</name>
    <dbReference type="NCBI Taxonomy" id="1300267"/>
    <lineage>
        <taxon>Bacteria</taxon>
        <taxon>Bacillati</taxon>
        <taxon>Actinomycetota</taxon>
        <taxon>Actinomycetes</taxon>
        <taxon>Kitasatosporales</taxon>
        <taxon>Streptomycetaceae</taxon>
        <taxon>Streptomyces</taxon>
    </lineage>
</organism>
<dbReference type="SUPFAM" id="SSF55190">
    <property type="entry name" value="Arginyl-tRNA synthetase (ArgRS), N-terminal 'additional' domain"/>
    <property type="match status" value="1"/>
</dbReference>
<dbReference type="GO" id="GO:0005524">
    <property type="term" value="F:ATP binding"/>
    <property type="evidence" value="ECO:0007669"/>
    <property type="project" value="UniProtKB-UniRule"/>
</dbReference>
<dbReference type="CDD" id="cd00671">
    <property type="entry name" value="ArgRS_core"/>
    <property type="match status" value="1"/>
</dbReference>
<dbReference type="InterPro" id="IPR008909">
    <property type="entry name" value="DALR_anticod-bd"/>
</dbReference>
<comment type="similarity">
    <text evidence="2 10 11">Belongs to the class-I aminoacyl-tRNA synthetase family.</text>
</comment>
<dbReference type="NCBIfam" id="TIGR00456">
    <property type="entry name" value="argS"/>
    <property type="match status" value="1"/>
</dbReference>
<sequence length="608" mass="66045">MRRFDSRGRSTQKMVDQVRPLADEVGAAVSAAMEQALPAELASADPLVRPSDHADFQANVALSMAKRLGRNPRELAGTLRDHLVAHAPFVASVEVSGPGFLNIDLTDAALLERLSVRLTAPRLGVPASQADEVAVIDYSGPNVAKEMHVGHLRSTLIGDALARVLDFLGARVVRQNHVGDWGTQFGMLIQYILEHPEASWRSKDEDVVRAGTGGAVSALDQLYRTARAAFDADPEFKERSQRRVVALQGGDAETVAIWKEIVAESETAFQQVYERLGVLLTRDDTAGESFYNPWLNDVVDELAAKGIVEDSEGAKVIFFDEIRGPEDKPVPMLVRKSDGGFGYAATDLATLRHSVDHHGGTRLIYVVDSRQSQHFDMLFRAARRAGWLTDSVEAVHAANGTINGPDGKPFKTRAGGTVRLADLLDDAQHAARNVVAEKDPGLDQEELTEIARVASIGAVKYAELSTSRNRDYSFDVARMVSFNGQTGVYLQYTHTRIASILRRAAEVEGAGAVFQPELALEPAEHALGLALDGFGRALTEVADTLEPHQLAGYLYALAKAFTTFYESCPVLKGVSPEVRANRLAFCELTRATLAQGLELLGITAPDRM</sequence>
<dbReference type="PANTHER" id="PTHR11956">
    <property type="entry name" value="ARGINYL-TRNA SYNTHETASE"/>
    <property type="match status" value="1"/>
</dbReference>
<proteinExistence type="inferred from homology"/>
<feature type="short sequence motif" description="'HIGH' region" evidence="10">
    <location>
        <begin position="141"/>
        <end position="151"/>
    </location>
</feature>
<evidence type="ECO:0000256" key="6">
    <source>
        <dbReference type="ARBA" id="ARBA00022840"/>
    </source>
</evidence>
<comment type="subunit">
    <text evidence="10">Monomer.</text>
</comment>
<dbReference type="SUPFAM" id="SSF47323">
    <property type="entry name" value="Anticodon-binding domain of a subclass of class I aminoacyl-tRNA synthetases"/>
    <property type="match status" value="1"/>
</dbReference>
<keyword evidence="4 10" id="KW-0436">Ligase</keyword>
<dbReference type="Gene3D" id="1.10.730.10">
    <property type="entry name" value="Isoleucyl-tRNA Synthetase, Domain 1"/>
    <property type="match status" value="1"/>
</dbReference>
<evidence type="ECO:0000256" key="2">
    <source>
        <dbReference type="ARBA" id="ARBA00005594"/>
    </source>
</evidence>
<dbReference type="InterPro" id="IPR001278">
    <property type="entry name" value="Arg-tRNA-ligase"/>
</dbReference>
<dbReference type="InterPro" id="IPR005148">
    <property type="entry name" value="Arg-tRNA-synth_N"/>
</dbReference>
<feature type="domain" description="Arginyl tRNA synthetase N-terminal" evidence="13">
    <location>
        <begin position="23"/>
        <end position="105"/>
    </location>
</feature>
<keyword evidence="8 10" id="KW-0030">Aminoacyl-tRNA synthetase</keyword>
<dbReference type="FunFam" id="3.40.50.620:FF:000116">
    <property type="entry name" value="Arginine--tRNA ligase"/>
    <property type="match status" value="1"/>
</dbReference>
<dbReference type="Gene3D" id="3.40.50.620">
    <property type="entry name" value="HUPs"/>
    <property type="match status" value="1"/>
</dbReference>
<dbReference type="EC" id="6.1.1.19" evidence="10"/>
<keyword evidence="15" id="KW-1185">Reference proteome</keyword>
<dbReference type="PRINTS" id="PR01038">
    <property type="entry name" value="TRNASYNTHARG"/>
</dbReference>
<comment type="subcellular location">
    <subcellularLocation>
        <location evidence="1 10">Cytoplasm</location>
    </subcellularLocation>
</comment>
<evidence type="ECO:0000313" key="14">
    <source>
        <dbReference type="EMBL" id="SOD59005.1"/>
    </source>
</evidence>
<dbReference type="Proteomes" id="UP000219072">
    <property type="component" value="Unassembled WGS sequence"/>
</dbReference>
<feature type="domain" description="DALR anticodon binding" evidence="12">
    <location>
        <begin position="490"/>
        <end position="608"/>
    </location>
</feature>
<evidence type="ECO:0000256" key="1">
    <source>
        <dbReference type="ARBA" id="ARBA00004496"/>
    </source>
</evidence>
<dbReference type="Pfam" id="PF03485">
    <property type="entry name" value="Arg_tRNA_synt_N"/>
    <property type="match status" value="1"/>
</dbReference>
<dbReference type="Pfam" id="PF00750">
    <property type="entry name" value="tRNA-synt_1d"/>
    <property type="match status" value="1"/>
</dbReference>
<evidence type="ECO:0000256" key="10">
    <source>
        <dbReference type="HAMAP-Rule" id="MF_00123"/>
    </source>
</evidence>
<dbReference type="GO" id="GO:0006420">
    <property type="term" value="P:arginyl-tRNA aminoacylation"/>
    <property type="evidence" value="ECO:0007669"/>
    <property type="project" value="UniProtKB-UniRule"/>
</dbReference>
<dbReference type="AlphaFoldDB" id="A0A286DJS0"/>
<dbReference type="InterPro" id="IPR001412">
    <property type="entry name" value="aa-tRNA-synth_I_CS"/>
</dbReference>
<dbReference type="CDD" id="cd07956">
    <property type="entry name" value="Anticodon_Ia_Arg"/>
    <property type="match status" value="1"/>
</dbReference>
<dbReference type="SUPFAM" id="SSF52374">
    <property type="entry name" value="Nucleotidylyl transferase"/>
    <property type="match status" value="1"/>
</dbReference>
<gene>
    <name evidence="10" type="primary">argS</name>
    <name evidence="14" type="ORF">SAMN06297387_101434</name>
</gene>
<dbReference type="PROSITE" id="PS00178">
    <property type="entry name" value="AA_TRNA_LIGASE_I"/>
    <property type="match status" value="1"/>
</dbReference>
<evidence type="ECO:0000256" key="3">
    <source>
        <dbReference type="ARBA" id="ARBA00022490"/>
    </source>
</evidence>
<evidence type="ECO:0000256" key="9">
    <source>
        <dbReference type="ARBA" id="ARBA00049339"/>
    </source>
</evidence>
<dbReference type="Pfam" id="PF05746">
    <property type="entry name" value="DALR_1"/>
    <property type="match status" value="1"/>
</dbReference>
<accession>A0A286DJS0</accession>
<dbReference type="SMART" id="SM01016">
    <property type="entry name" value="Arg_tRNA_synt_N"/>
    <property type="match status" value="1"/>
</dbReference>
<reference evidence="14 15" key="1">
    <citation type="submission" date="2017-09" db="EMBL/GenBank/DDBJ databases">
        <authorList>
            <person name="Ehlers B."/>
            <person name="Leendertz F.H."/>
        </authorList>
    </citation>
    <scope>NUCLEOTIDE SEQUENCE [LARGE SCALE GENOMIC DNA]</scope>
    <source>
        <strain evidence="14 15">CGMCC 4.7095</strain>
    </source>
</reference>
<evidence type="ECO:0000259" key="12">
    <source>
        <dbReference type="SMART" id="SM00836"/>
    </source>
</evidence>
<dbReference type="PANTHER" id="PTHR11956:SF5">
    <property type="entry name" value="ARGININE--TRNA LIGASE, CYTOPLASMIC"/>
    <property type="match status" value="1"/>
</dbReference>